<gene>
    <name evidence="2" type="ORF">HARCEL1_08445</name>
</gene>
<dbReference type="InterPro" id="IPR036504">
    <property type="entry name" value="CGI121/TPRKB_sf"/>
</dbReference>
<dbReference type="Pfam" id="PF08617">
    <property type="entry name" value="CGI-121"/>
    <property type="match status" value="1"/>
</dbReference>
<sequence length="159" mass="17425">MAIVTGRFDGHRDRALDSIAAIDDAHDGPVQAIDARYLVGREHLTRAVELAERERAAGDAIARDPAVEILLYAAGRRQIDRALEMGLDSEAHDVAVVAPEAAIETLRAADWLDPGPVFEAIDRERVRSYFEISDSELAATRGDLTDLVLERVALLVVDR</sequence>
<accession>A0A2R4X1R0</accession>
<dbReference type="NCBIfam" id="NF011465">
    <property type="entry name" value="PRK14886.1-1"/>
    <property type="match status" value="1"/>
</dbReference>
<dbReference type="SUPFAM" id="SSF143870">
    <property type="entry name" value="PF0523-like"/>
    <property type="match status" value="1"/>
</dbReference>
<dbReference type="KEGG" id="harc:HARCEL1_08445"/>
<dbReference type="Proteomes" id="UP000244727">
    <property type="component" value="Chromosome"/>
</dbReference>
<dbReference type="GeneID" id="36512530"/>
<organism evidence="2 3">
    <name type="scientific">Halococcoides cellulosivorans</name>
    <dbReference type="NCBI Taxonomy" id="1679096"/>
    <lineage>
        <taxon>Archaea</taxon>
        <taxon>Methanobacteriati</taxon>
        <taxon>Methanobacteriota</taxon>
        <taxon>Stenosarchaea group</taxon>
        <taxon>Halobacteria</taxon>
        <taxon>Halobacteriales</taxon>
        <taxon>Haloarculaceae</taxon>
        <taxon>Halococcoides</taxon>
    </lineage>
</organism>
<comment type="similarity">
    <text evidence="1">Belongs to the CGI121/TPRKB family.</text>
</comment>
<evidence type="ECO:0000313" key="2">
    <source>
        <dbReference type="EMBL" id="AWB27736.1"/>
    </source>
</evidence>
<evidence type="ECO:0000313" key="3">
    <source>
        <dbReference type="Proteomes" id="UP000244727"/>
    </source>
</evidence>
<dbReference type="AlphaFoldDB" id="A0A2R4X1R0"/>
<dbReference type="RefSeq" id="WP_108382353.1">
    <property type="nucleotide sequence ID" value="NZ_CP028858.1"/>
</dbReference>
<evidence type="ECO:0000256" key="1">
    <source>
        <dbReference type="ARBA" id="ARBA00005546"/>
    </source>
</evidence>
<name>A0A2R4X1R0_9EURY</name>
<dbReference type="EMBL" id="CP028858">
    <property type="protein sequence ID" value="AWB27736.1"/>
    <property type="molecule type" value="Genomic_DNA"/>
</dbReference>
<protein>
    <submittedName>
        <fullName evidence="2">KEOPS complex component</fullName>
    </submittedName>
</protein>
<reference evidence="2 3" key="1">
    <citation type="submission" date="2018-04" db="EMBL/GenBank/DDBJ databases">
        <title>Halococcoides cellulosivorans gen. nov., sp. nov., an extremely halophilic cellulose-utilizing haloarchaeon from hypersaline lakes.</title>
        <authorList>
            <person name="Sorokin D.Y."/>
            <person name="Toshchakov S.V."/>
            <person name="Samarov N.I."/>
            <person name="Korzhenkov A."/>
            <person name="Kublanov I.V."/>
        </authorList>
    </citation>
    <scope>NUCLEOTIDE SEQUENCE [LARGE SCALE GENOMIC DNA]</scope>
    <source>
        <strain evidence="2 3">HArcel1</strain>
    </source>
</reference>
<keyword evidence="3" id="KW-1185">Reference proteome</keyword>
<dbReference type="InterPro" id="IPR013926">
    <property type="entry name" value="CGI121/TPRKB"/>
</dbReference>
<proteinExistence type="inferred from homology"/>
<dbReference type="Gene3D" id="3.30.2380.10">
    <property type="entry name" value="CGI121/TPRKB"/>
    <property type="match status" value="1"/>
</dbReference>